<sequence length="48" mass="5754">MRLTDESIIKKTSLERRAPSWAHKGRSRFFNDRIITVVKLYKLDCEML</sequence>
<organism evidence="1 2">
    <name type="scientific">Pseudochrobactrum saccharolyticum</name>
    <dbReference type="NCBI Taxonomy" id="354352"/>
    <lineage>
        <taxon>Bacteria</taxon>
        <taxon>Pseudomonadati</taxon>
        <taxon>Pseudomonadota</taxon>
        <taxon>Alphaproteobacteria</taxon>
        <taxon>Hyphomicrobiales</taxon>
        <taxon>Brucellaceae</taxon>
        <taxon>Pseudochrobactrum</taxon>
    </lineage>
</organism>
<accession>A0A7W8AI77</accession>
<name>A0A7W8AI77_9HYPH</name>
<evidence type="ECO:0000313" key="1">
    <source>
        <dbReference type="EMBL" id="MBB5090813.1"/>
    </source>
</evidence>
<dbReference type="Proteomes" id="UP000531231">
    <property type="component" value="Unassembled WGS sequence"/>
</dbReference>
<proteinExistence type="predicted"/>
<dbReference type="EMBL" id="JACHIL010000002">
    <property type="protein sequence ID" value="MBB5090813.1"/>
    <property type="molecule type" value="Genomic_DNA"/>
</dbReference>
<keyword evidence="2" id="KW-1185">Reference proteome</keyword>
<dbReference type="AlphaFoldDB" id="A0A7W8AI77"/>
<gene>
    <name evidence="1" type="ORF">HNQ68_001337</name>
</gene>
<comment type="caution">
    <text evidence="1">The sequence shown here is derived from an EMBL/GenBank/DDBJ whole genome shotgun (WGS) entry which is preliminary data.</text>
</comment>
<reference evidence="1 2" key="1">
    <citation type="submission" date="2020-08" db="EMBL/GenBank/DDBJ databases">
        <title>Genomic Encyclopedia of Type Strains, Phase IV (KMG-IV): sequencing the most valuable type-strain genomes for metagenomic binning, comparative biology and taxonomic classification.</title>
        <authorList>
            <person name="Goeker M."/>
        </authorList>
    </citation>
    <scope>NUCLEOTIDE SEQUENCE [LARGE SCALE GENOMIC DNA]</scope>
    <source>
        <strain evidence="1 2">DSM 25620</strain>
    </source>
</reference>
<evidence type="ECO:0000313" key="2">
    <source>
        <dbReference type="Proteomes" id="UP000531231"/>
    </source>
</evidence>
<protein>
    <submittedName>
        <fullName evidence="1">Uncharacterized protein</fullName>
    </submittedName>
</protein>